<sequence length="576" mass="60736">MTLVRPALVGLVGALAAWPCALAAQAQAVPVAGGAASNAPGDGSAEPSAADRRDTGRGSRANVPQRRRAQLAPYVEVGQGLVADLTRGDAVTYTTLAAGVNAEVQTARAQGQVSYRYEHRIGWGDRAAGGDIHSGLARGAYAVTPNLRLEAGALATRTRADIRGEAPGVLVGNVANVSQIYSVFAGPSLATRAGPVQIGANYRLGYTRAETPGLGGVAAGQPRLDYFRDSWNHVASVSATARPGSIAPVGLSANAAYERDDAGQLSQRYEGWFLRGDVLKPISPYVALTAGVGYERIESSQRDPKVDAAGRPLVDSQGRFIINPTGPRRIAYRTDGVYYDAGVIWRPDRRTSVEGHVGERYGSLSITGTARYQAARDIVFQAAVHDGIQTFGRQLRNGLSNLPTNFVETRDAFAQQFNGCTFSAGGTSPGGCLNDALQSVQTAVYRARGLDMAVSYQRGRSTLGVGMGYTSRRLFAPDGAPGLIVSGVQDDSYYGQIFLGRAFGPNSGLNVNGFVNYYVSRLAGAEDVISLGSTASYYRNFGRLGTTASVGLYHFQVGDLSSALSAQALIAARYQF</sequence>
<gene>
    <name evidence="3" type="ORF">SP5_012_00070</name>
</gene>
<dbReference type="RefSeq" id="WP_174435498.1">
    <property type="nucleotide sequence ID" value="NZ_BBPI01000012.1"/>
</dbReference>
<dbReference type="AlphaFoldDB" id="A0A0A1W315"/>
<feature type="region of interest" description="Disordered" evidence="1">
    <location>
        <begin position="33"/>
        <end position="67"/>
    </location>
</feature>
<organism evidence="3 4">
    <name type="scientific">Sphingomonas parapaucimobilis NBRC 15100</name>
    <dbReference type="NCBI Taxonomy" id="1219049"/>
    <lineage>
        <taxon>Bacteria</taxon>
        <taxon>Pseudomonadati</taxon>
        <taxon>Pseudomonadota</taxon>
        <taxon>Alphaproteobacteria</taxon>
        <taxon>Sphingomonadales</taxon>
        <taxon>Sphingomonadaceae</taxon>
        <taxon>Sphingomonas</taxon>
    </lineage>
</organism>
<evidence type="ECO:0000256" key="2">
    <source>
        <dbReference type="SAM" id="SignalP"/>
    </source>
</evidence>
<evidence type="ECO:0000313" key="3">
    <source>
        <dbReference type="EMBL" id="GAL99789.1"/>
    </source>
</evidence>
<protein>
    <recommendedName>
        <fullName evidence="5">Preprotein translocase subunit YajC</fullName>
    </recommendedName>
</protein>
<keyword evidence="4" id="KW-1185">Reference proteome</keyword>
<dbReference type="SUPFAM" id="SSF56935">
    <property type="entry name" value="Porins"/>
    <property type="match status" value="1"/>
</dbReference>
<feature type="chain" id="PRO_5005166774" description="Preprotein translocase subunit YajC" evidence="2">
    <location>
        <begin position="24"/>
        <end position="576"/>
    </location>
</feature>
<name>A0A0A1W315_9SPHN</name>
<evidence type="ECO:0000256" key="1">
    <source>
        <dbReference type="SAM" id="MobiDB-lite"/>
    </source>
</evidence>
<reference evidence="3 4" key="1">
    <citation type="submission" date="2014-11" db="EMBL/GenBank/DDBJ databases">
        <title>Whole genome shotgun sequence of Sphingomonas parapaucimobilis NBRC 15100.</title>
        <authorList>
            <person name="Katano-Makiyama Y."/>
            <person name="Hosoyama A."/>
            <person name="Hashimoto M."/>
            <person name="Hosoyama Y."/>
            <person name="Noguchi M."/>
            <person name="Numata M."/>
            <person name="Tsuchikane K."/>
            <person name="Hirakata S."/>
            <person name="Uohara A."/>
            <person name="Shimodaira J."/>
            <person name="Ohji S."/>
            <person name="Ichikawa N."/>
            <person name="Kimura A."/>
            <person name="Yamazoe A."/>
            <person name="Fujita N."/>
        </authorList>
    </citation>
    <scope>NUCLEOTIDE SEQUENCE [LARGE SCALE GENOMIC DNA]</scope>
    <source>
        <strain evidence="3 4">NBRC 15100</strain>
    </source>
</reference>
<evidence type="ECO:0000313" key="4">
    <source>
        <dbReference type="Proteomes" id="UP000032305"/>
    </source>
</evidence>
<dbReference type="EMBL" id="BBPI01000012">
    <property type="protein sequence ID" value="GAL99789.1"/>
    <property type="molecule type" value="Genomic_DNA"/>
</dbReference>
<dbReference type="Proteomes" id="UP000032305">
    <property type="component" value="Unassembled WGS sequence"/>
</dbReference>
<comment type="caution">
    <text evidence="3">The sequence shown here is derived from an EMBL/GenBank/DDBJ whole genome shotgun (WGS) entry which is preliminary data.</text>
</comment>
<feature type="signal peptide" evidence="2">
    <location>
        <begin position="1"/>
        <end position="23"/>
    </location>
</feature>
<accession>A0A0A1W315</accession>
<keyword evidence="2" id="KW-0732">Signal</keyword>
<evidence type="ECO:0008006" key="5">
    <source>
        <dbReference type="Google" id="ProtNLM"/>
    </source>
</evidence>
<dbReference type="eggNOG" id="COG5338">
    <property type="taxonomic scope" value="Bacteria"/>
</dbReference>
<proteinExistence type="predicted"/>